<proteinExistence type="predicted"/>
<dbReference type="Proteomes" id="UP000178912">
    <property type="component" value="Unassembled WGS sequence"/>
</dbReference>
<evidence type="ECO:0000256" key="1">
    <source>
        <dbReference type="SAM" id="MobiDB-lite"/>
    </source>
</evidence>
<feature type="transmembrane region" description="Helical" evidence="2">
    <location>
        <begin position="160"/>
        <end position="191"/>
    </location>
</feature>
<accession>A0A1E1JXI2</accession>
<gene>
    <name evidence="3" type="ORF">RAG0_01519</name>
</gene>
<evidence type="ECO:0000256" key="2">
    <source>
        <dbReference type="SAM" id="Phobius"/>
    </source>
</evidence>
<protein>
    <submittedName>
        <fullName evidence="3">Uncharacterized protein</fullName>
    </submittedName>
</protein>
<feature type="transmembrane region" description="Helical" evidence="2">
    <location>
        <begin position="211"/>
        <end position="232"/>
    </location>
</feature>
<keyword evidence="2" id="KW-1133">Transmembrane helix</keyword>
<dbReference type="OrthoDB" id="3543685at2759"/>
<name>A0A1E1JXI2_9HELO</name>
<evidence type="ECO:0000313" key="4">
    <source>
        <dbReference type="Proteomes" id="UP000178912"/>
    </source>
</evidence>
<keyword evidence="2" id="KW-0812">Transmembrane</keyword>
<evidence type="ECO:0000313" key="3">
    <source>
        <dbReference type="EMBL" id="CZS90431.1"/>
    </source>
</evidence>
<dbReference type="EMBL" id="FJUX01000005">
    <property type="protein sequence ID" value="CZS90431.1"/>
    <property type="molecule type" value="Genomic_DNA"/>
</dbReference>
<keyword evidence="2" id="KW-0472">Membrane</keyword>
<sequence>MTMMESNLNIANQLLDPESLLPDDPQSSQPRPRPQRQTINTRFSFLAVFALTSLSFATPTLERRADAVSILTDLLAEIKVHTGAINGTLAGLSPLDVVGKAAAVNTVGQSITAVTASLNSAAASIKALAPSYSTKRSNFVSTPSLEISAPIEKRQLGIEVAVLLTAILLELFATLAVAIGVLGVTVLLIFLTPMTGGLSALILSVQLLLDTLLIGVVVLLNTLLTGLAIIVAPI</sequence>
<feature type="region of interest" description="Disordered" evidence="1">
    <location>
        <begin position="16"/>
        <end position="37"/>
    </location>
</feature>
<dbReference type="AlphaFoldDB" id="A0A1E1JXI2"/>
<reference evidence="4" key="1">
    <citation type="submission" date="2016-03" db="EMBL/GenBank/DDBJ databases">
        <authorList>
            <person name="Guldener U."/>
        </authorList>
    </citation>
    <scope>NUCLEOTIDE SEQUENCE [LARGE SCALE GENOMIC DNA]</scope>
    <source>
        <strain evidence="4">04CH-RAC-A.6.1</strain>
    </source>
</reference>
<feature type="compositionally biased region" description="Low complexity" evidence="1">
    <location>
        <begin position="16"/>
        <end position="30"/>
    </location>
</feature>
<organism evidence="3 4">
    <name type="scientific">Rhynchosporium agropyri</name>
    <dbReference type="NCBI Taxonomy" id="914238"/>
    <lineage>
        <taxon>Eukaryota</taxon>
        <taxon>Fungi</taxon>
        <taxon>Dikarya</taxon>
        <taxon>Ascomycota</taxon>
        <taxon>Pezizomycotina</taxon>
        <taxon>Leotiomycetes</taxon>
        <taxon>Helotiales</taxon>
        <taxon>Ploettnerulaceae</taxon>
        <taxon>Rhynchosporium</taxon>
    </lineage>
</organism>
<keyword evidence="4" id="KW-1185">Reference proteome</keyword>